<evidence type="ECO:0000259" key="10">
    <source>
        <dbReference type="PROSITE" id="PS50268"/>
    </source>
</evidence>
<reference evidence="12" key="2">
    <citation type="journal article" date="2016" name="Sci. Rep.">
        <title>Dictyocaulus viviparus genome, variome and transcriptome elucidate lungworm biology and support future intervention.</title>
        <authorList>
            <person name="McNulty S.N."/>
            <person name="Strube C."/>
            <person name="Rosa B.A."/>
            <person name="Martin J.C."/>
            <person name="Tyagi R."/>
            <person name="Choi Y.J."/>
            <person name="Wang Q."/>
            <person name="Hallsworth Pepin K."/>
            <person name="Zhang X."/>
            <person name="Ozersky P."/>
            <person name="Wilson R.K."/>
            <person name="Sternberg P.W."/>
            <person name="Gasser R.B."/>
            <person name="Mitreva M."/>
        </authorList>
    </citation>
    <scope>NUCLEOTIDE SEQUENCE [LARGE SCALE GENOMIC DNA]</scope>
    <source>
        <strain evidence="12">HannoverDv2000</strain>
    </source>
</reference>
<dbReference type="SUPFAM" id="SSF49313">
    <property type="entry name" value="Cadherin-like"/>
    <property type="match status" value="11"/>
</dbReference>
<dbReference type="Proteomes" id="UP000053766">
    <property type="component" value="Unassembled WGS sequence"/>
</dbReference>
<evidence type="ECO:0000256" key="4">
    <source>
        <dbReference type="ARBA" id="ARBA00022737"/>
    </source>
</evidence>
<dbReference type="GO" id="GO:0007156">
    <property type="term" value="P:homophilic cell adhesion via plasma membrane adhesion molecules"/>
    <property type="evidence" value="ECO:0007669"/>
    <property type="project" value="InterPro"/>
</dbReference>
<keyword evidence="5 9" id="KW-0106">Calcium</keyword>
<dbReference type="FunFam" id="2.60.40.60:FF:000010">
    <property type="entry name" value="Cadherin EGF LAG seven-pass G-type receptor 3"/>
    <property type="match status" value="1"/>
</dbReference>
<dbReference type="SUPFAM" id="SSF49899">
    <property type="entry name" value="Concanavalin A-like lectins/glucanases"/>
    <property type="match status" value="2"/>
</dbReference>
<proteinExistence type="predicted"/>
<evidence type="ECO:0000256" key="2">
    <source>
        <dbReference type="ARBA" id="ARBA00022536"/>
    </source>
</evidence>
<feature type="domain" description="Cadherin" evidence="10">
    <location>
        <begin position="985"/>
        <end position="1081"/>
    </location>
</feature>
<dbReference type="InterPro" id="IPR001791">
    <property type="entry name" value="Laminin_G"/>
</dbReference>
<keyword evidence="2" id="KW-0245">EGF-like domain</keyword>
<feature type="domain" description="Cadherin" evidence="10">
    <location>
        <begin position="34"/>
        <end position="82"/>
    </location>
</feature>
<dbReference type="InterPro" id="IPR000742">
    <property type="entry name" value="EGF"/>
</dbReference>
<dbReference type="PANTHER" id="PTHR24026:SF126">
    <property type="entry name" value="PROTOCADHERIN FAT 4"/>
    <property type="match status" value="1"/>
</dbReference>
<dbReference type="OrthoDB" id="6252479at2759"/>
<keyword evidence="12" id="KW-1185">Reference proteome</keyword>
<dbReference type="EMBL" id="KN716464">
    <property type="protein sequence ID" value="KJH44561.1"/>
    <property type="molecule type" value="Genomic_DNA"/>
</dbReference>
<keyword evidence="3" id="KW-0812">Transmembrane</keyword>
<evidence type="ECO:0000256" key="5">
    <source>
        <dbReference type="ARBA" id="ARBA00022837"/>
    </source>
</evidence>
<comment type="subcellular location">
    <subcellularLocation>
        <location evidence="1">Membrane</location>
    </subcellularLocation>
</comment>
<dbReference type="PROSITE" id="PS50268">
    <property type="entry name" value="CADHERIN_2"/>
    <property type="match status" value="10"/>
</dbReference>
<evidence type="ECO:0000313" key="11">
    <source>
        <dbReference type="EMBL" id="KJH44561.1"/>
    </source>
</evidence>
<dbReference type="FunFam" id="2.60.40.60:FF:000015">
    <property type="entry name" value="FAT atypical cadherin 1"/>
    <property type="match status" value="1"/>
</dbReference>
<dbReference type="FunFam" id="2.60.40.60:FF:000020">
    <property type="entry name" value="Dachsous cadherin-related 1b"/>
    <property type="match status" value="2"/>
</dbReference>
<evidence type="ECO:0000256" key="8">
    <source>
        <dbReference type="ARBA" id="ARBA00023157"/>
    </source>
</evidence>
<feature type="domain" description="Cadherin" evidence="10">
    <location>
        <begin position="91"/>
        <end position="185"/>
    </location>
</feature>
<evidence type="ECO:0000313" key="12">
    <source>
        <dbReference type="Proteomes" id="UP000053766"/>
    </source>
</evidence>
<dbReference type="PROSITE" id="PS00232">
    <property type="entry name" value="CADHERIN_1"/>
    <property type="match status" value="5"/>
</dbReference>
<evidence type="ECO:0000256" key="6">
    <source>
        <dbReference type="ARBA" id="ARBA00022989"/>
    </source>
</evidence>
<reference evidence="11 12" key="1">
    <citation type="submission" date="2013-11" db="EMBL/GenBank/DDBJ databases">
        <title>Draft genome of the bovine lungworm Dictyocaulus viviparus.</title>
        <authorList>
            <person name="Mitreva M."/>
        </authorList>
    </citation>
    <scope>NUCLEOTIDE SEQUENCE [LARGE SCALE GENOMIC DNA]</scope>
    <source>
        <strain evidence="11 12">HannoverDv2000</strain>
    </source>
</reference>
<dbReference type="Pfam" id="PF02210">
    <property type="entry name" value="Laminin_G_2"/>
    <property type="match status" value="1"/>
</dbReference>
<dbReference type="GO" id="GO:0005509">
    <property type="term" value="F:calcium ion binding"/>
    <property type="evidence" value="ECO:0007669"/>
    <property type="project" value="UniProtKB-UniRule"/>
</dbReference>
<accession>A0A0D8XQB0</accession>
<dbReference type="InterPro" id="IPR013320">
    <property type="entry name" value="ConA-like_dom_sf"/>
</dbReference>
<dbReference type="GO" id="GO:0005886">
    <property type="term" value="C:plasma membrane"/>
    <property type="evidence" value="ECO:0007669"/>
    <property type="project" value="UniProtKB-SubCell"/>
</dbReference>
<evidence type="ECO:0000256" key="1">
    <source>
        <dbReference type="ARBA" id="ARBA00004370"/>
    </source>
</evidence>
<organism evidence="11 12">
    <name type="scientific">Dictyocaulus viviparus</name>
    <name type="common">Bovine lungworm</name>
    <dbReference type="NCBI Taxonomy" id="29172"/>
    <lineage>
        <taxon>Eukaryota</taxon>
        <taxon>Metazoa</taxon>
        <taxon>Ecdysozoa</taxon>
        <taxon>Nematoda</taxon>
        <taxon>Chromadorea</taxon>
        <taxon>Rhabditida</taxon>
        <taxon>Rhabditina</taxon>
        <taxon>Rhabditomorpha</taxon>
        <taxon>Strongyloidea</taxon>
        <taxon>Metastrongylidae</taxon>
        <taxon>Dictyocaulus</taxon>
    </lineage>
</organism>
<keyword evidence="7" id="KW-0472">Membrane</keyword>
<feature type="domain" description="Cadherin" evidence="10">
    <location>
        <begin position="492"/>
        <end position="591"/>
    </location>
</feature>
<dbReference type="InterPro" id="IPR020894">
    <property type="entry name" value="Cadherin_CS"/>
</dbReference>
<dbReference type="InterPro" id="IPR015919">
    <property type="entry name" value="Cadherin-like_sf"/>
</dbReference>
<dbReference type="InterPro" id="IPR002126">
    <property type="entry name" value="Cadherin-like_dom"/>
</dbReference>
<dbReference type="Gene3D" id="2.10.25.10">
    <property type="entry name" value="Laminin"/>
    <property type="match status" value="1"/>
</dbReference>
<dbReference type="SMART" id="SM00112">
    <property type="entry name" value="CA"/>
    <property type="match status" value="10"/>
</dbReference>
<dbReference type="PRINTS" id="PR00205">
    <property type="entry name" value="CADHERIN"/>
</dbReference>
<feature type="domain" description="Cadherin" evidence="10">
    <location>
        <begin position="293"/>
        <end position="395"/>
    </location>
</feature>
<dbReference type="PROSITE" id="PS00022">
    <property type="entry name" value="EGF_1"/>
    <property type="match status" value="1"/>
</dbReference>
<feature type="domain" description="Cadherin" evidence="10">
    <location>
        <begin position="396"/>
        <end position="491"/>
    </location>
</feature>
<dbReference type="Gene3D" id="2.60.40.60">
    <property type="entry name" value="Cadherins"/>
    <property type="match status" value="10"/>
</dbReference>
<sequence>MREALGGGFKNGWQKRSMGQYKVVSVFETLVDDLPVNKLLDYENVQNLTFTVVATDYGTPQLSSVQEVTVYIIDVNDHAPVLRSTDDVLIVNETAVSGTTLYQFHVDDHDSIENSLSIYQIVDENDGVFDVMPISGQLYLRSSLDFESRTEYNITVTAKNIAGGGTSHAYIMVRVSNSNDETPRFIDGCPITFALYENYPGPYPVVIGSASAEDFDSDENGLITYSITEGNVTVFSTNSETGHLLLLNSLDREYCSEYVLTVQAMDSGATRRSSSCSIKIAVLDDNDNPPVFTQPRYVVHVSENVERGHKLLNIEAVDIDEGENAVIRYSLTGGEPFVIDSETGEVTVDGQIDREQIAEYRLMVKATDSGRYTQLSSVAEVLVIVDDENDNDPVIRNKIFDIFVPDDLNIGDVIYVVDAVDYDKYSTLIFNISGSHSQLFTINENGELFLRALLSLKSFYSIVVGVSDDDGRSTSASFTFYVDNRNAFPRWLSTLNSTSVLENSSGNVFMYVAESSGNNSDVIYSIIKGCRNDLSIDPNSGMLYINGILNREYESSCRLWIAASNSNTPPKFSITSSDIFIVDVNYNSPIFDQVLYEVNITENSDPQQLLCLQASDLDTENNSNISYSIVSGDDMKSFSIDSVSGCIRTTHMLDRETISDYRLMISAVDQGVPSLRSEAFVKIHVLDENDNGPKFSRLFHVHIYEDVEVGTPILFITATDRDDCSSHTFTIENDFNGQFSIDKYSGEIRLQRPLDRETQSSYRFRVTVTDGLWSLHTTVAITVLDINDNKPVFSKKNYLYVVNSTQINRSIGSVVAVDADDDEYGKVYYRLDKDVRWLTIDIISGELRLLATPDEGIFEINVIAQDNGIPVMISSVPVTIIVTPVNIGGSCAIAVERNSSNSAVIRGLMNHCDQINYKETTRLFIPNESSVSIDSEENLIISVDMRENSDIFTAELIAEYENGEIVAYHLDVVFSQENAYPPKFDKDRYNFVISEDITIGDVVGVVDLERNVSGRVHLRIKGTSPFYILQNGSIILNDYVDYEEQNRYTLLVIATDRGQPPRNASVTIVIDILDVDDNPTVIEDDQLAYTITETNNVICPGFFDVDNVNSIARFSTSISKGTIQSLQNRSCIILHDVIPSFIELSTTDGRQNVTTRLTVIDMTPKQPCVCDKTVTIRENGGYGTTVMLYSTDLLVVQTNKSFSIKSANSTVTTSQGISSDQLLVIYTKSKFGRYLKKSQFKIDQSDASPVFPNTTYTVNVPDTVALYSTVVDFQMTLSVRCRLEIVSGNLMKTFCIPKNTSSIIICGHLWKSSYTLIIEVICTDSITSRTEVLIKVKRIKNKNRFPTVGFVREGGPITVITRIPSSLQKNDTVYRIDDERLRTIFSLSSDGSLTSLRPLDQSIRSVYNFNVSIRSSDEWFLHESILVFVDPDFELIKIPSKITVTSMVFNNAFEFDLSNLTIGSLRECRAQNDALLQVTSRCHFIIKQPLNTKGISASIDNITIGINLRSLKYSEDLEQSMLQIVFYATSNGVAEFLTALQEYYDDMTFYPLAVDVVAYHRNTLILTIIDRNQKIITVNDSKQIVEQFIRSSDFTHAIIDSIKIAFCNDTVCANGGECHHTVSFRNNNEIFRGFNSIWYVPRGTIKIRCECKIGYTGELCDARRDSTDYPIDEGCSVTSRCSQSCKKSCTNDECLKNTCECLYGSFELKCSTKDPVDEQGLAIPEHGIITSSNEKLDKLCVDVRCGDGECRIYNGQPICHCSDGLKAVDCSYGSQIISLDGMGYVALTSREHSQFAIHNYTMMNSRDFCDGAQSVSIDFRTMKSYGTIIILSYETEYGIVEIHKSTIRYQMIKSHRILIDMTLAGKYVDDDKWHHVVLELSSNCSQIISLDGMGYVALTSREHSKFAIHNYTMMNSKNFCDGAQSVSIDFRTMKSYGTIIILSYETEYGIVEIHKSTIRYQMIKSHRILIDMTLAGKYVDDDKWHHVVLELSSNCRMITFKVDGFGKQALSRVVLPPLISANLKSIQIGLNGTQG</sequence>
<name>A0A0D8XQB0_DICVI</name>
<feature type="domain" description="Cadherin" evidence="10">
    <location>
        <begin position="695"/>
        <end position="793"/>
    </location>
</feature>
<keyword evidence="4" id="KW-0677">Repeat</keyword>
<dbReference type="SMART" id="SM00181">
    <property type="entry name" value="EGF"/>
    <property type="match status" value="3"/>
</dbReference>
<keyword evidence="6" id="KW-1133">Transmembrane helix</keyword>
<keyword evidence="8" id="KW-1015">Disulfide bond</keyword>
<gene>
    <name evidence="11" type="ORF">DICVIV_09426</name>
</gene>
<evidence type="ECO:0000256" key="7">
    <source>
        <dbReference type="ARBA" id="ARBA00023136"/>
    </source>
</evidence>
<dbReference type="PANTHER" id="PTHR24026">
    <property type="entry name" value="FAT ATYPICAL CADHERIN-RELATED"/>
    <property type="match status" value="1"/>
</dbReference>
<dbReference type="Gene3D" id="2.60.120.200">
    <property type="match status" value="2"/>
</dbReference>
<feature type="domain" description="Cadherin" evidence="10">
    <location>
        <begin position="592"/>
        <end position="695"/>
    </location>
</feature>
<protein>
    <submittedName>
        <fullName evidence="11">Cadherin domain protein</fullName>
    </submittedName>
</protein>
<dbReference type="GO" id="GO:0007411">
    <property type="term" value="P:axon guidance"/>
    <property type="evidence" value="ECO:0007669"/>
    <property type="project" value="UniProtKB-ARBA"/>
</dbReference>
<dbReference type="PROSITE" id="PS01186">
    <property type="entry name" value="EGF_2"/>
    <property type="match status" value="1"/>
</dbReference>
<dbReference type="CDD" id="cd11304">
    <property type="entry name" value="Cadherin_repeat"/>
    <property type="match status" value="9"/>
</dbReference>
<feature type="domain" description="Cadherin" evidence="10">
    <location>
        <begin position="793"/>
        <end position="886"/>
    </location>
</feature>
<feature type="domain" description="Cadherin" evidence="10">
    <location>
        <begin position="187"/>
        <end position="292"/>
    </location>
</feature>
<evidence type="ECO:0000256" key="9">
    <source>
        <dbReference type="PROSITE-ProRule" id="PRU00043"/>
    </source>
</evidence>
<dbReference type="STRING" id="29172.A0A0D8XQB0"/>
<dbReference type="Pfam" id="PF00028">
    <property type="entry name" value="Cadherin"/>
    <property type="match status" value="7"/>
</dbReference>
<evidence type="ECO:0000256" key="3">
    <source>
        <dbReference type="ARBA" id="ARBA00022692"/>
    </source>
</evidence>